<dbReference type="PANTHER" id="PTHR45626:SF14">
    <property type="entry name" value="ATP-DEPENDENT DNA HELICASE (EUROFUNG)"/>
    <property type="match status" value="1"/>
</dbReference>
<dbReference type="GO" id="GO:0005524">
    <property type="term" value="F:ATP binding"/>
    <property type="evidence" value="ECO:0007669"/>
    <property type="project" value="UniProtKB-KW"/>
</dbReference>
<dbReference type="STRING" id="135208.A0A4Y9ZUH6"/>
<dbReference type="Proteomes" id="UP000298061">
    <property type="component" value="Unassembled WGS sequence"/>
</dbReference>
<evidence type="ECO:0000256" key="3">
    <source>
        <dbReference type="ARBA" id="ARBA00022840"/>
    </source>
</evidence>
<keyword evidence="6" id="KW-1185">Reference proteome</keyword>
<name>A0A4Y9ZUH6_9AGAM</name>
<dbReference type="OrthoDB" id="448448at2759"/>
<dbReference type="SMART" id="SM00490">
    <property type="entry name" value="HELICc"/>
    <property type="match status" value="1"/>
</dbReference>
<dbReference type="PROSITE" id="PS51194">
    <property type="entry name" value="HELICASE_CTER"/>
    <property type="match status" value="1"/>
</dbReference>
<dbReference type="InterPro" id="IPR027417">
    <property type="entry name" value="P-loop_NTPase"/>
</dbReference>
<dbReference type="GO" id="GO:0006281">
    <property type="term" value="P:DNA repair"/>
    <property type="evidence" value="ECO:0007669"/>
    <property type="project" value="TreeGrafter"/>
</dbReference>
<evidence type="ECO:0000313" key="6">
    <source>
        <dbReference type="Proteomes" id="UP000298061"/>
    </source>
</evidence>
<dbReference type="GO" id="GO:0005634">
    <property type="term" value="C:nucleus"/>
    <property type="evidence" value="ECO:0007669"/>
    <property type="project" value="TreeGrafter"/>
</dbReference>
<evidence type="ECO:0000313" key="5">
    <source>
        <dbReference type="EMBL" id="TFY77491.1"/>
    </source>
</evidence>
<protein>
    <recommendedName>
        <fullName evidence="4">Helicase C-terminal domain-containing protein</fullName>
    </recommendedName>
</protein>
<organism evidence="5 6">
    <name type="scientific">Hericium alpestre</name>
    <dbReference type="NCBI Taxonomy" id="135208"/>
    <lineage>
        <taxon>Eukaryota</taxon>
        <taxon>Fungi</taxon>
        <taxon>Dikarya</taxon>
        <taxon>Basidiomycota</taxon>
        <taxon>Agaricomycotina</taxon>
        <taxon>Agaricomycetes</taxon>
        <taxon>Russulales</taxon>
        <taxon>Hericiaceae</taxon>
        <taxon>Hericium</taxon>
    </lineage>
</organism>
<dbReference type="EMBL" id="SFCI01000899">
    <property type="protein sequence ID" value="TFY77491.1"/>
    <property type="molecule type" value="Genomic_DNA"/>
</dbReference>
<comment type="caution">
    <text evidence="5">The sequence shown here is derived from an EMBL/GenBank/DDBJ whole genome shotgun (WGS) entry which is preliminary data.</text>
</comment>
<dbReference type="GO" id="GO:0016787">
    <property type="term" value="F:hydrolase activity"/>
    <property type="evidence" value="ECO:0007669"/>
    <property type="project" value="UniProtKB-KW"/>
</dbReference>
<dbReference type="GO" id="GO:0008094">
    <property type="term" value="F:ATP-dependent activity, acting on DNA"/>
    <property type="evidence" value="ECO:0007669"/>
    <property type="project" value="TreeGrafter"/>
</dbReference>
<accession>A0A4Y9ZUH6</accession>
<dbReference type="InterPro" id="IPR049730">
    <property type="entry name" value="SNF2/RAD54-like_C"/>
</dbReference>
<dbReference type="AlphaFoldDB" id="A0A4Y9ZUH6"/>
<dbReference type="PANTHER" id="PTHR45626">
    <property type="entry name" value="TRANSCRIPTION TERMINATION FACTOR 2-RELATED"/>
    <property type="match status" value="1"/>
</dbReference>
<evidence type="ECO:0000256" key="1">
    <source>
        <dbReference type="ARBA" id="ARBA00022741"/>
    </source>
</evidence>
<feature type="domain" description="Helicase C-terminal" evidence="4">
    <location>
        <begin position="26"/>
        <end position="178"/>
    </location>
</feature>
<dbReference type="InterPro" id="IPR001650">
    <property type="entry name" value="Helicase_C-like"/>
</dbReference>
<dbReference type="Gene3D" id="3.40.50.300">
    <property type="entry name" value="P-loop containing nucleotide triphosphate hydrolases"/>
    <property type="match status" value="1"/>
</dbReference>
<keyword evidence="1" id="KW-0547">Nucleotide-binding</keyword>
<evidence type="ECO:0000256" key="2">
    <source>
        <dbReference type="ARBA" id="ARBA00022801"/>
    </source>
</evidence>
<dbReference type="Pfam" id="PF00271">
    <property type="entry name" value="Helicase_C"/>
    <property type="match status" value="1"/>
</dbReference>
<proteinExistence type="predicted"/>
<dbReference type="SUPFAM" id="SSF52540">
    <property type="entry name" value="P-loop containing nucleoside triphosphate hydrolases"/>
    <property type="match status" value="1"/>
</dbReference>
<sequence>MTAGLFNVTIRLETVAFPADSAKIRKILELLQAIETRGEGEKTIVFSQFTSMLDLIEQFLAYEGVKFVRYDGSMTKDKREASLEKIRNSKSTNVILISFKAGGVGLNLTACNNVILTDLWWNPALEEQAFDRAHRFGQERDVNIYKLTIDKTVEERILALQDTKRALADAALSGDKLKNNKLDLNDLMALFRPGRDEDEEED</sequence>
<dbReference type="InterPro" id="IPR050628">
    <property type="entry name" value="SNF2_RAD54_helicase_TF"/>
</dbReference>
<keyword evidence="2" id="KW-0378">Hydrolase</keyword>
<reference evidence="5 6" key="1">
    <citation type="submission" date="2019-02" db="EMBL/GenBank/DDBJ databases">
        <title>Genome sequencing of the rare red list fungi Hericium alpestre (H. flagellum).</title>
        <authorList>
            <person name="Buettner E."/>
            <person name="Kellner H."/>
        </authorList>
    </citation>
    <scope>NUCLEOTIDE SEQUENCE [LARGE SCALE GENOMIC DNA]</scope>
    <source>
        <strain evidence="5 6">DSM 108284</strain>
    </source>
</reference>
<keyword evidence="3" id="KW-0067">ATP-binding</keyword>
<dbReference type="CDD" id="cd18793">
    <property type="entry name" value="SF2_C_SNF"/>
    <property type="match status" value="1"/>
</dbReference>
<gene>
    <name evidence="5" type="ORF">EWM64_g6519</name>
</gene>
<evidence type="ECO:0000259" key="4">
    <source>
        <dbReference type="PROSITE" id="PS51194"/>
    </source>
</evidence>